<dbReference type="EMBL" id="KN819373">
    <property type="protein sequence ID" value="KIJ11749.1"/>
    <property type="molecule type" value="Genomic_DNA"/>
</dbReference>
<accession>A0A0C9ST28</accession>
<proteinExistence type="predicted"/>
<feature type="region of interest" description="Disordered" evidence="1">
    <location>
        <begin position="420"/>
        <end position="457"/>
    </location>
</feature>
<reference evidence="3" key="2">
    <citation type="submission" date="2015-01" db="EMBL/GenBank/DDBJ databases">
        <title>Evolutionary Origins and Diversification of the Mycorrhizal Mutualists.</title>
        <authorList>
            <consortium name="DOE Joint Genome Institute"/>
            <consortium name="Mycorrhizal Genomics Consortium"/>
            <person name="Kohler A."/>
            <person name="Kuo A."/>
            <person name="Nagy L.G."/>
            <person name="Floudas D."/>
            <person name="Copeland A."/>
            <person name="Barry K.W."/>
            <person name="Cichocki N."/>
            <person name="Veneault-Fourrey C."/>
            <person name="LaButti K."/>
            <person name="Lindquist E.A."/>
            <person name="Lipzen A."/>
            <person name="Lundell T."/>
            <person name="Morin E."/>
            <person name="Murat C."/>
            <person name="Riley R."/>
            <person name="Ohm R."/>
            <person name="Sun H."/>
            <person name="Tunlid A."/>
            <person name="Henrissat B."/>
            <person name="Grigoriev I.V."/>
            <person name="Hibbett D.S."/>
            <person name="Martin F."/>
        </authorList>
    </citation>
    <scope>NUCLEOTIDE SEQUENCE [LARGE SCALE GENOMIC DNA]</scope>
    <source>
        <strain evidence="3">ATCC 200175</strain>
    </source>
</reference>
<dbReference type="HOGENOM" id="CLU_353041_0_0_1"/>
<feature type="compositionally biased region" description="Polar residues" evidence="1">
    <location>
        <begin position="256"/>
        <end position="294"/>
    </location>
</feature>
<evidence type="ECO:0000256" key="1">
    <source>
        <dbReference type="SAM" id="MobiDB-lite"/>
    </source>
</evidence>
<evidence type="ECO:0000313" key="3">
    <source>
        <dbReference type="Proteomes" id="UP000053647"/>
    </source>
</evidence>
<feature type="region of interest" description="Disordered" evidence="1">
    <location>
        <begin position="65"/>
        <end position="115"/>
    </location>
</feature>
<keyword evidence="3" id="KW-1185">Reference proteome</keyword>
<protein>
    <submittedName>
        <fullName evidence="2">Uncharacterized protein</fullName>
    </submittedName>
</protein>
<sequence>MSSQPPDSGPNAPALAFSTRKFLAFSAPKAVPTTPHHRAEVQAQSQAAANPLQSHLYAPYYRLSSRTPNKTAPSESLRPTASNTTDAYPPETQALPASSSLGGSPPAAHTTLPHRPRDLPVVCVFRGGTHAEGANTASMSPSTSPVTYILPKRKLQLPPLTPCPLLPCWMGVHRHDSAYTPRSPRSQPRRPATLHLNVRVDDLETSARALLGWIIVIQGVLRGPTRKDFVRGPASEVTVLARFCTASPYFHEEPVPTTTSPNSETRGTEAQSLETLPENQPLVNPNPNPSSQMHGTEAWSLETVSENQPLVNSDPDPSSQMCGTEVQSLETIPENQTLEPNLESPFNPITSNESPDVDMVDTTDLQPSASPAIAGSAGEVQLESMIDRLLTDRLNQATIQVVEPTVKLVVETVIKRMTESAQGASGSCHIEAEESEADEDDDDTPSKRRKKPGKRGQKNYLHDAFRKYLEEKGVKKRRKDSMLPKSAPPDSVREFNATNDHLLTLSDLMIDWSSSLLAPGWNTEVVQLLTVDFQQRLKNGTYPFVVFDEGKMNLLELRKLCIEKLCRTRREKQDGEKLVTTDITARKERRHKLDRMTTCKHGTLARRRRIIDENRSRDPDTWDDIRWIIDRLDIEGISGDETDTAPGTQPKVVRRVALPWLSPFISELFDCVESYNTALHEERMTVHTGNSSLERMFEPRRMDMNAVALDRLPRNWYDEEWYKARSASGHTMLSARKDVPIPTLASTLWRTHQCPTEWPLNGPWVPH</sequence>
<evidence type="ECO:0000313" key="2">
    <source>
        <dbReference type="EMBL" id="KIJ11749.1"/>
    </source>
</evidence>
<dbReference type="Proteomes" id="UP000053647">
    <property type="component" value="Unassembled WGS sequence"/>
</dbReference>
<feature type="compositionally biased region" description="Polar residues" evidence="1">
    <location>
        <begin position="65"/>
        <end position="86"/>
    </location>
</feature>
<feature type="compositionally biased region" description="Acidic residues" evidence="1">
    <location>
        <begin position="433"/>
        <end position="443"/>
    </location>
</feature>
<organism evidence="2 3">
    <name type="scientific">Paxillus involutus ATCC 200175</name>
    <dbReference type="NCBI Taxonomy" id="664439"/>
    <lineage>
        <taxon>Eukaryota</taxon>
        <taxon>Fungi</taxon>
        <taxon>Dikarya</taxon>
        <taxon>Basidiomycota</taxon>
        <taxon>Agaricomycotina</taxon>
        <taxon>Agaricomycetes</taxon>
        <taxon>Agaricomycetidae</taxon>
        <taxon>Boletales</taxon>
        <taxon>Paxilineae</taxon>
        <taxon>Paxillaceae</taxon>
        <taxon>Paxillus</taxon>
    </lineage>
</organism>
<feature type="compositionally biased region" description="Low complexity" evidence="1">
    <location>
        <begin position="94"/>
        <end position="108"/>
    </location>
</feature>
<feature type="compositionally biased region" description="Basic residues" evidence="1">
    <location>
        <begin position="447"/>
        <end position="457"/>
    </location>
</feature>
<reference evidence="2 3" key="1">
    <citation type="submission" date="2014-06" db="EMBL/GenBank/DDBJ databases">
        <authorList>
            <consortium name="DOE Joint Genome Institute"/>
            <person name="Kuo A."/>
            <person name="Kohler A."/>
            <person name="Nagy L.G."/>
            <person name="Floudas D."/>
            <person name="Copeland A."/>
            <person name="Barry K.W."/>
            <person name="Cichocki N."/>
            <person name="Veneault-Fourrey C."/>
            <person name="LaButti K."/>
            <person name="Lindquist E.A."/>
            <person name="Lipzen A."/>
            <person name="Lundell T."/>
            <person name="Morin E."/>
            <person name="Murat C."/>
            <person name="Sun H."/>
            <person name="Tunlid A."/>
            <person name="Henrissat B."/>
            <person name="Grigoriev I.V."/>
            <person name="Hibbett D.S."/>
            <person name="Martin F."/>
            <person name="Nordberg H.P."/>
            <person name="Cantor M.N."/>
            <person name="Hua S.X."/>
        </authorList>
    </citation>
    <scope>NUCLEOTIDE SEQUENCE [LARGE SCALE GENOMIC DNA]</scope>
    <source>
        <strain evidence="2 3">ATCC 200175</strain>
    </source>
</reference>
<dbReference type="OrthoDB" id="3224221at2759"/>
<feature type="region of interest" description="Disordered" evidence="1">
    <location>
        <begin position="251"/>
        <end position="294"/>
    </location>
</feature>
<gene>
    <name evidence="2" type="ORF">PAXINDRAFT_15332</name>
</gene>
<feature type="region of interest" description="Disordered" evidence="1">
    <location>
        <begin position="28"/>
        <end position="50"/>
    </location>
</feature>
<name>A0A0C9ST28_PAXIN</name>
<dbReference type="AlphaFoldDB" id="A0A0C9ST28"/>